<gene>
    <name evidence="1" type="ORF">CLOSTHATH_07563</name>
</gene>
<comment type="caution">
    <text evidence="1">The sequence shown here is derived from an EMBL/GenBank/DDBJ whole genome shotgun (WGS) entry which is preliminary data.</text>
</comment>
<name>D3AV87_9FIRM</name>
<reference evidence="1 2" key="1">
    <citation type="submission" date="2010-01" db="EMBL/GenBank/DDBJ databases">
        <authorList>
            <person name="Weinstock G."/>
            <person name="Sodergren E."/>
            <person name="Clifton S."/>
            <person name="Fulton L."/>
            <person name="Fulton B."/>
            <person name="Courtney L."/>
            <person name="Fronick C."/>
            <person name="Harrison M."/>
            <person name="Strong C."/>
            <person name="Farmer C."/>
            <person name="Delahaunty K."/>
            <person name="Markovic C."/>
            <person name="Hall O."/>
            <person name="Minx P."/>
            <person name="Tomlinson C."/>
            <person name="Mitreva M."/>
            <person name="Nelson J."/>
            <person name="Hou S."/>
            <person name="Wollam A."/>
            <person name="Pepin K.H."/>
            <person name="Johnson M."/>
            <person name="Bhonagiri V."/>
            <person name="Nash W.E."/>
            <person name="Warren W."/>
            <person name="Chinwalla A."/>
            <person name="Mardis E.R."/>
            <person name="Wilson R.K."/>
        </authorList>
    </citation>
    <scope>NUCLEOTIDE SEQUENCE [LARGE SCALE GENOMIC DNA]</scope>
    <source>
        <strain evidence="1 2">DSM 13479</strain>
    </source>
</reference>
<sequence length="85" mass="9195">SYSPQRMNVAVGHKAHVFASHVHFCGSYPDGGTLGYQALRHGHTPKAEKEPTMGSVSAAFYVKVLLLHNKSSGQEAHSALRKYGC</sequence>
<evidence type="ECO:0000313" key="2">
    <source>
        <dbReference type="Proteomes" id="UP000004968"/>
    </source>
</evidence>
<dbReference type="AlphaFoldDB" id="D3AV87"/>
<proteinExistence type="predicted"/>
<dbReference type="EMBL" id="ACIO01001238">
    <property type="protein sequence ID" value="EFC94268.1"/>
    <property type="molecule type" value="Genomic_DNA"/>
</dbReference>
<dbReference type="Proteomes" id="UP000004968">
    <property type="component" value="Unassembled WGS sequence"/>
</dbReference>
<accession>D3AV87</accession>
<dbReference type="HOGENOM" id="CLU_2503122_0_0_9"/>
<dbReference type="RefSeq" id="WP_006777984.1">
    <property type="nucleotide sequence ID" value="NZ_GG668264.1"/>
</dbReference>
<organism evidence="1 2">
    <name type="scientific">Hungatella hathewayi DSM 13479</name>
    <dbReference type="NCBI Taxonomy" id="566550"/>
    <lineage>
        <taxon>Bacteria</taxon>
        <taxon>Bacillati</taxon>
        <taxon>Bacillota</taxon>
        <taxon>Clostridia</taxon>
        <taxon>Lachnospirales</taxon>
        <taxon>Lachnospiraceae</taxon>
        <taxon>Hungatella</taxon>
    </lineage>
</organism>
<evidence type="ECO:0000313" key="1">
    <source>
        <dbReference type="EMBL" id="EFC94268.1"/>
    </source>
</evidence>
<protein>
    <submittedName>
        <fullName evidence="1">Uncharacterized protein</fullName>
    </submittedName>
</protein>
<feature type="non-terminal residue" evidence="1">
    <location>
        <position position="1"/>
    </location>
</feature>